<keyword evidence="1" id="KW-1133">Transmembrane helix</keyword>
<sequence>MHLSAPTWPVFLISLILAVLAVLVKYAIVAIPVVGPIIAGHTFEVLGIAYILIFLGVVLRRF</sequence>
<name>A0ABT3HIL2_9HYPH</name>
<keyword evidence="3" id="KW-1185">Reference proteome</keyword>
<protein>
    <submittedName>
        <fullName evidence="2">Uncharacterized protein</fullName>
    </submittedName>
</protein>
<keyword evidence="1" id="KW-0812">Transmembrane</keyword>
<proteinExistence type="predicted"/>
<evidence type="ECO:0000313" key="3">
    <source>
        <dbReference type="Proteomes" id="UP001209755"/>
    </source>
</evidence>
<evidence type="ECO:0000313" key="2">
    <source>
        <dbReference type="EMBL" id="MCW2310169.1"/>
    </source>
</evidence>
<organism evidence="2 3">
    <name type="scientific">Rhodobium gokarnense</name>
    <dbReference type="NCBI Taxonomy" id="364296"/>
    <lineage>
        <taxon>Bacteria</taxon>
        <taxon>Pseudomonadati</taxon>
        <taxon>Pseudomonadota</taxon>
        <taxon>Alphaproteobacteria</taxon>
        <taxon>Hyphomicrobiales</taxon>
        <taxon>Rhodobiaceae</taxon>
        <taxon>Rhodobium</taxon>
    </lineage>
</organism>
<gene>
    <name evidence="2" type="ORF">M2319_004535</name>
</gene>
<feature type="transmembrane region" description="Helical" evidence="1">
    <location>
        <begin position="37"/>
        <end position="59"/>
    </location>
</feature>
<evidence type="ECO:0000256" key="1">
    <source>
        <dbReference type="SAM" id="Phobius"/>
    </source>
</evidence>
<accession>A0ABT3HIL2</accession>
<comment type="caution">
    <text evidence="2">The sequence shown here is derived from an EMBL/GenBank/DDBJ whole genome shotgun (WGS) entry which is preliminary data.</text>
</comment>
<feature type="transmembrane region" description="Helical" evidence="1">
    <location>
        <begin position="7"/>
        <end position="31"/>
    </location>
</feature>
<dbReference type="RefSeq" id="WP_264603743.1">
    <property type="nucleotide sequence ID" value="NZ_JAOQNS010000020.1"/>
</dbReference>
<keyword evidence="1" id="KW-0472">Membrane</keyword>
<dbReference type="Proteomes" id="UP001209755">
    <property type="component" value="Unassembled WGS sequence"/>
</dbReference>
<reference evidence="3" key="1">
    <citation type="submission" date="2023-07" db="EMBL/GenBank/DDBJ databases">
        <title>Genome sequencing of Purple Non-Sulfur Bacteria from various extreme environments.</title>
        <authorList>
            <person name="Mayer M."/>
        </authorList>
    </citation>
    <scope>NUCLEOTIDE SEQUENCE [LARGE SCALE GENOMIC DNA]</scope>
    <source>
        <strain evidence="3">DSM 17935</strain>
    </source>
</reference>
<dbReference type="EMBL" id="JAOQNS010000020">
    <property type="protein sequence ID" value="MCW2310169.1"/>
    <property type="molecule type" value="Genomic_DNA"/>
</dbReference>